<dbReference type="EnsemblMetazoa" id="GAUT007213-RA">
    <property type="protein sequence ID" value="GAUT007213-PA"/>
    <property type="gene ID" value="GAUT007213"/>
</dbReference>
<keyword evidence="1" id="KW-0472">Membrane</keyword>
<keyword evidence="1" id="KW-0812">Transmembrane</keyword>
<evidence type="ECO:0000313" key="2">
    <source>
        <dbReference type="EnsemblMetazoa" id="GAUT007213-PA"/>
    </source>
</evidence>
<dbReference type="VEuPathDB" id="VectorBase:GAUT007213"/>
<organism evidence="2 3">
    <name type="scientific">Glossina austeni</name>
    <name type="common">Savannah tsetse fly</name>
    <dbReference type="NCBI Taxonomy" id="7395"/>
    <lineage>
        <taxon>Eukaryota</taxon>
        <taxon>Metazoa</taxon>
        <taxon>Ecdysozoa</taxon>
        <taxon>Arthropoda</taxon>
        <taxon>Hexapoda</taxon>
        <taxon>Insecta</taxon>
        <taxon>Pterygota</taxon>
        <taxon>Neoptera</taxon>
        <taxon>Endopterygota</taxon>
        <taxon>Diptera</taxon>
        <taxon>Brachycera</taxon>
        <taxon>Muscomorpha</taxon>
        <taxon>Hippoboscoidea</taxon>
        <taxon>Glossinidae</taxon>
        <taxon>Glossina</taxon>
    </lineage>
</organism>
<sequence>MANFSKFFNEHLSTLSCRDFHEGVSCQRHILSSCIYCPLSIMKLFSPIYLFAIIRKYRSLTKEDLKEILLNYKSCIMGCSVTGICCNCILCVFRVLFRKHFLYTLIFIPVWFSAHFIFLCSKTVIEMASTTAYQYFVESLLRRNNVLSKTISGSKSIQTAIFMLCSALILHGKRAFDMKGFWLIKPSPATISEESEDFRRIGCNMHPKLTCGHYLWEGVRNNFLMGLAVDCLRALKRVSNQPLSTKTWTKAMNIRMYWGPLFSLYIGLYRLTHCLLNRVDVAPDKLNHALAACCAGLSHFFYPEMTLFHFAVVQAIAMLWRMFQMCGAGTENKISRALLSFPYTYVLYPLIQAHCVHIHIMRPQLCGTFHITTDNSFTNNYSTTIMNKVQETIKRAKGLQ</sequence>
<dbReference type="Proteomes" id="UP000078200">
    <property type="component" value="Unassembled WGS sequence"/>
</dbReference>
<feature type="transmembrane region" description="Helical" evidence="1">
    <location>
        <begin position="306"/>
        <end position="323"/>
    </location>
</feature>
<dbReference type="AlphaFoldDB" id="A0A1A9UJW9"/>
<accession>A0A1A9UJW9</accession>
<evidence type="ECO:0000256" key="1">
    <source>
        <dbReference type="SAM" id="Phobius"/>
    </source>
</evidence>
<feature type="transmembrane region" description="Helical" evidence="1">
    <location>
        <begin position="254"/>
        <end position="271"/>
    </location>
</feature>
<proteinExistence type="predicted"/>
<keyword evidence="1" id="KW-1133">Transmembrane helix</keyword>
<feature type="transmembrane region" description="Helical" evidence="1">
    <location>
        <begin position="101"/>
        <end position="120"/>
    </location>
</feature>
<feature type="transmembrane region" description="Helical" evidence="1">
    <location>
        <begin position="30"/>
        <end position="54"/>
    </location>
</feature>
<evidence type="ECO:0008006" key="4">
    <source>
        <dbReference type="Google" id="ProtNLM"/>
    </source>
</evidence>
<evidence type="ECO:0000313" key="3">
    <source>
        <dbReference type="Proteomes" id="UP000078200"/>
    </source>
</evidence>
<name>A0A1A9UJW9_GLOAU</name>
<keyword evidence="3" id="KW-1185">Reference proteome</keyword>
<reference evidence="2" key="1">
    <citation type="submission" date="2020-05" db="UniProtKB">
        <authorList>
            <consortium name="EnsemblMetazoa"/>
        </authorList>
    </citation>
    <scope>IDENTIFICATION</scope>
    <source>
        <strain evidence="2">TTRI</strain>
    </source>
</reference>
<protein>
    <recommendedName>
        <fullName evidence="4">Transmembrane protein 135 N-terminal domain-containing protein</fullName>
    </recommendedName>
</protein>
<feature type="transmembrane region" description="Helical" evidence="1">
    <location>
        <begin position="75"/>
        <end position="95"/>
    </location>
</feature>